<evidence type="ECO:0000256" key="1">
    <source>
        <dbReference type="ARBA" id="ARBA00022705"/>
    </source>
</evidence>
<dbReference type="InterPro" id="IPR050311">
    <property type="entry name" value="ORC1/CDC6"/>
</dbReference>
<dbReference type="PANTHER" id="PTHR10763:SF31">
    <property type="entry name" value="ORC1-TYPE DNA REPLICATION PROTEIN 2"/>
    <property type="match status" value="1"/>
</dbReference>
<evidence type="ECO:0000256" key="3">
    <source>
        <dbReference type="ARBA" id="ARBA00022840"/>
    </source>
</evidence>
<protein>
    <recommendedName>
        <fullName evidence="4">Cdc6 AAA+ ATPase-type lid domain-containing protein</fullName>
    </recommendedName>
</protein>
<feature type="domain" description="Cdc6 AAA+ ATPase-type lid" evidence="4">
    <location>
        <begin position="115"/>
        <end position="179"/>
    </location>
</feature>
<proteinExistence type="predicted"/>
<keyword evidence="3" id="KW-0067">ATP-binding</keyword>
<evidence type="ECO:0000256" key="2">
    <source>
        <dbReference type="ARBA" id="ARBA00022741"/>
    </source>
</evidence>
<dbReference type="SUPFAM" id="SSF52540">
    <property type="entry name" value="P-loop containing nucleoside triphosphate hydrolases"/>
    <property type="match status" value="1"/>
</dbReference>
<dbReference type="EMBL" id="BART01004925">
    <property type="protein sequence ID" value="GAG58721.1"/>
    <property type="molecule type" value="Genomic_DNA"/>
</dbReference>
<keyword evidence="2" id="KW-0547">Nucleotide-binding</keyword>
<dbReference type="AlphaFoldDB" id="X1AF42"/>
<dbReference type="Pfam" id="PF22703">
    <property type="entry name" value="Cdc6_lid"/>
    <property type="match status" value="1"/>
</dbReference>
<keyword evidence="1" id="KW-0235">DNA replication</keyword>
<evidence type="ECO:0000259" key="4">
    <source>
        <dbReference type="Pfam" id="PF22703"/>
    </source>
</evidence>
<reference evidence="5" key="1">
    <citation type="journal article" date="2014" name="Front. Microbiol.">
        <title>High frequency of phylogenetically diverse reductive dehalogenase-homologous genes in deep subseafloor sedimentary metagenomes.</title>
        <authorList>
            <person name="Kawai M."/>
            <person name="Futagami T."/>
            <person name="Toyoda A."/>
            <person name="Takaki Y."/>
            <person name="Nishi S."/>
            <person name="Hori S."/>
            <person name="Arai W."/>
            <person name="Tsubouchi T."/>
            <person name="Morono Y."/>
            <person name="Uchiyama I."/>
            <person name="Ito T."/>
            <person name="Fujiyama A."/>
            <person name="Inagaki F."/>
            <person name="Takami H."/>
        </authorList>
    </citation>
    <scope>NUCLEOTIDE SEQUENCE</scope>
    <source>
        <strain evidence="5">Expedition CK06-06</strain>
    </source>
</reference>
<dbReference type="InterPro" id="IPR027417">
    <property type="entry name" value="P-loop_NTPase"/>
</dbReference>
<accession>X1AF42</accession>
<dbReference type="GO" id="GO:0006260">
    <property type="term" value="P:DNA replication"/>
    <property type="evidence" value="ECO:0007669"/>
    <property type="project" value="UniProtKB-KW"/>
</dbReference>
<sequence>MKYRVLIFYYYNELLTILVLKFLSGEYTIVRIIKDQNLHLLIVLDELSYLIGKEGDLIYSLTRINDDAFNTSRHISIIGIARDISCLSGLDASTMSTLQRNIINFNNYNKEQLFEILKYRTEISLKDNIISDNLIQIITDLVYQTGDIRYGLNLLWKLTKIAENQNLKYITIESIRLANQDIVPFSFPHL</sequence>
<gene>
    <name evidence="5" type="ORF">S01H4_11897</name>
</gene>
<name>X1AF42_9ZZZZ</name>
<evidence type="ECO:0000313" key="5">
    <source>
        <dbReference type="EMBL" id="GAG58721.1"/>
    </source>
</evidence>
<dbReference type="InterPro" id="IPR055237">
    <property type="entry name" value="Cdc6_lid"/>
</dbReference>
<dbReference type="PANTHER" id="PTHR10763">
    <property type="entry name" value="CELL DIVISION CONTROL PROTEIN 6-RELATED"/>
    <property type="match status" value="1"/>
</dbReference>
<dbReference type="Gene3D" id="1.10.8.60">
    <property type="match status" value="1"/>
</dbReference>
<organism evidence="5">
    <name type="scientific">marine sediment metagenome</name>
    <dbReference type="NCBI Taxonomy" id="412755"/>
    <lineage>
        <taxon>unclassified sequences</taxon>
        <taxon>metagenomes</taxon>
        <taxon>ecological metagenomes</taxon>
    </lineage>
</organism>
<dbReference type="GO" id="GO:0005524">
    <property type="term" value="F:ATP binding"/>
    <property type="evidence" value="ECO:0007669"/>
    <property type="project" value="UniProtKB-KW"/>
</dbReference>
<comment type="caution">
    <text evidence="5">The sequence shown here is derived from an EMBL/GenBank/DDBJ whole genome shotgun (WGS) entry which is preliminary data.</text>
</comment>